<dbReference type="PROSITE" id="PS50125">
    <property type="entry name" value="GUANYLATE_CYCLASE_2"/>
    <property type="match status" value="1"/>
</dbReference>
<keyword evidence="1" id="KW-0472">Membrane</keyword>
<proteinExistence type="predicted"/>
<keyword evidence="4" id="KW-1185">Reference proteome</keyword>
<dbReference type="InterPro" id="IPR050697">
    <property type="entry name" value="Adenylyl/Guanylyl_Cyclase_3/4"/>
</dbReference>
<feature type="domain" description="Guanylate cyclase" evidence="2">
    <location>
        <begin position="255"/>
        <end position="390"/>
    </location>
</feature>
<dbReference type="OrthoDB" id="9806704at2"/>
<protein>
    <submittedName>
        <fullName evidence="3">Class 3 adenylate cyclase</fullName>
    </submittedName>
</protein>
<dbReference type="SMART" id="SM00044">
    <property type="entry name" value="CYCc"/>
    <property type="match status" value="1"/>
</dbReference>
<dbReference type="Proteomes" id="UP000295341">
    <property type="component" value="Unassembled WGS sequence"/>
</dbReference>
<feature type="transmembrane region" description="Helical" evidence="1">
    <location>
        <begin position="54"/>
        <end position="72"/>
    </location>
</feature>
<keyword evidence="1" id="KW-1133">Transmembrane helix</keyword>
<gene>
    <name evidence="3" type="ORF">DFR24_1424</name>
</gene>
<feature type="transmembrane region" description="Helical" evidence="1">
    <location>
        <begin position="20"/>
        <end position="42"/>
    </location>
</feature>
<dbReference type="InterPro" id="IPR029787">
    <property type="entry name" value="Nucleotide_cyclase"/>
</dbReference>
<dbReference type="PANTHER" id="PTHR43081">
    <property type="entry name" value="ADENYLATE CYCLASE, TERMINAL-DIFFERENTIATION SPECIFIC-RELATED"/>
    <property type="match status" value="1"/>
</dbReference>
<name>A0A4V3F6B5_9GAMM</name>
<feature type="transmembrane region" description="Helical" evidence="1">
    <location>
        <begin position="173"/>
        <end position="196"/>
    </location>
</feature>
<evidence type="ECO:0000259" key="2">
    <source>
        <dbReference type="PROSITE" id="PS50125"/>
    </source>
</evidence>
<dbReference type="CDD" id="cd07302">
    <property type="entry name" value="CHD"/>
    <property type="match status" value="1"/>
</dbReference>
<dbReference type="RefSeq" id="WP_133880572.1">
    <property type="nucleotide sequence ID" value="NZ_MWIN01000004.1"/>
</dbReference>
<dbReference type="Gene3D" id="3.30.70.1230">
    <property type="entry name" value="Nucleotide cyclase"/>
    <property type="match status" value="1"/>
</dbReference>
<sequence length="435" mass="47936">MTLVDRFIEVNSWTASRKTALLSGFGLVAQIGASTIAHFAYASTAKMNMPLVDQLMGVFVLVIAANFAISLLAARSGKEARWTAYFYILCYGTCLLSAIHGLGTWSSPMIAIFPLVVILCVLYYDDIRVGWFAFLYGLLSISAVGLMEVVGVLPYAPVLVDRTVDAQRSAGWIVGLISTVMGIFVFCFAFSVLVVMARRRQSRLLQDAHAKLSEQTRQLERNNNLLRRYVPAQVVDAIANSQTETVAGHERRKLTLFFSDLVGFTEISERMEPEDLSRILNEYFTEMTAIADRHNGTIDELMGDAILILFGAPQATNDADHALRAVRMAVQMQAAVDRLNAKWGADGIDEIFRVRMGINTGVATIGNFGSSGRMKYAALGKHVNLAARLQAMCEPGKVLISHSTQLLIHDQIPCQQKGETTLKGIQRPVMTYEVL</sequence>
<keyword evidence="1" id="KW-0812">Transmembrane</keyword>
<evidence type="ECO:0000256" key="1">
    <source>
        <dbReference type="SAM" id="Phobius"/>
    </source>
</evidence>
<dbReference type="GO" id="GO:0004016">
    <property type="term" value="F:adenylate cyclase activity"/>
    <property type="evidence" value="ECO:0007669"/>
    <property type="project" value="UniProtKB-ARBA"/>
</dbReference>
<dbReference type="EMBL" id="SOBT01000008">
    <property type="protein sequence ID" value="TDU32036.1"/>
    <property type="molecule type" value="Genomic_DNA"/>
</dbReference>
<dbReference type="PANTHER" id="PTHR43081:SF18">
    <property type="entry name" value="BLL7624 PROTEIN"/>
    <property type="match status" value="1"/>
</dbReference>
<dbReference type="GO" id="GO:0035556">
    <property type="term" value="P:intracellular signal transduction"/>
    <property type="evidence" value="ECO:0007669"/>
    <property type="project" value="InterPro"/>
</dbReference>
<dbReference type="AlphaFoldDB" id="A0A4V3F6B5"/>
<comment type="caution">
    <text evidence="3">The sequence shown here is derived from an EMBL/GenBank/DDBJ whole genome shotgun (WGS) entry which is preliminary data.</text>
</comment>
<evidence type="ECO:0000313" key="4">
    <source>
        <dbReference type="Proteomes" id="UP000295341"/>
    </source>
</evidence>
<dbReference type="InterPro" id="IPR001054">
    <property type="entry name" value="A/G_cyclase"/>
</dbReference>
<feature type="transmembrane region" description="Helical" evidence="1">
    <location>
        <begin position="108"/>
        <end position="124"/>
    </location>
</feature>
<accession>A0A4V3F6B5</accession>
<organism evidence="3 4">
    <name type="scientific">Panacagrimonas perspica</name>
    <dbReference type="NCBI Taxonomy" id="381431"/>
    <lineage>
        <taxon>Bacteria</taxon>
        <taxon>Pseudomonadati</taxon>
        <taxon>Pseudomonadota</taxon>
        <taxon>Gammaproteobacteria</taxon>
        <taxon>Nevskiales</taxon>
        <taxon>Nevskiaceae</taxon>
        <taxon>Panacagrimonas</taxon>
    </lineage>
</organism>
<evidence type="ECO:0000313" key="3">
    <source>
        <dbReference type="EMBL" id="TDU32036.1"/>
    </source>
</evidence>
<feature type="transmembrane region" description="Helical" evidence="1">
    <location>
        <begin position="131"/>
        <end position="153"/>
    </location>
</feature>
<feature type="transmembrane region" description="Helical" evidence="1">
    <location>
        <begin position="84"/>
        <end position="102"/>
    </location>
</feature>
<dbReference type="GO" id="GO:0006171">
    <property type="term" value="P:cAMP biosynthetic process"/>
    <property type="evidence" value="ECO:0007669"/>
    <property type="project" value="TreeGrafter"/>
</dbReference>
<reference evidence="3 4" key="1">
    <citation type="submission" date="2019-03" db="EMBL/GenBank/DDBJ databases">
        <title>Genomic Encyclopedia of Type Strains, Phase IV (KMG-IV): sequencing the most valuable type-strain genomes for metagenomic binning, comparative biology and taxonomic classification.</title>
        <authorList>
            <person name="Goeker M."/>
        </authorList>
    </citation>
    <scope>NUCLEOTIDE SEQUENCE [LARGE SCALE GENOMIC DNA]</scope>
    <source>
        <strain evidence="3 4">DSM 26377</strain>
    </source>
</reference>
<dbReference type="Pfam" id="PF00211">
    <property type="entry name" value="Guanylate_cyc"/>
    <property type="match status" value="1"/>
</dbReference>
<dbReference type="SUPFAM" id="SSF55073">
    <property type="entry name" value="Nucleotide cyclase"/>
    <property type="match status" value="1"/>
</dbReference>